<evidence type="ECO:0000313" key="2">
    <source>
        <dbReference type="EMBL" id="KPB01805.1"/>
    </source>
</evidence>
<dbReference type="AlphaFoldDB" id="A0A0N0E811"/>
<dbReference type="OrthoDB" id="7573906at2"/>
<organism evidence="2 3">
    <name type="scientific">Ahrensia marina</name>
    <dbReference type="NCBI Taxonomy" id="1514904"/>
    <lineage>
        <taxon>Bacteria</taxon>
        <taxon>Pseudomonadati</taxon>
        <taxon>Pseudomonadota</taxon>
        <taxon>Alphaproteobacteria</taxon>
        <taxon>Hyphomicrobiales</taxon>
        <taxon>Ahrensiaceae</taxon>
        <taxon>Ahrensia</taxon>
    </lineage>
</organism>
<evidence type="ECO:0000313" key="3">
    <source>
        <dbReference type="Proteomes" id="UP000038011"/>
    </source>
</evidence>
<keyword evidence="3" id="KW-1185">Reference proteome</keyword>
<dbReference type="EMBL" id="JXMU01000007">
    <property type="protein sequence ID" value="KPB01805.1"/>
    <property type="molecule type" value="Genomic_DNA"/>
</dbReference>
<name>A0A0N0E811_9HYPH</name>
<keyword evidence="1" id="KW-0732">Signal</keyword>
<dbReference type="Proteomes" id="UP000038011">
    <property type="component" value="Unassembled WGS sequence"/>
</dbReference>
<dbReference type="RefSeq" id="WP_053998325.1">
    <property type="nucleotide sequence ID" value="NZ_JXMU01000007.1"/>
</dbReference>
<gene>
    <name evidence="2" type="ORF">SU32_05360</name>
</gene>
<reference evidence="2 3" key="1">
    <citation type="submission" date="2015-01" db="EMBL/GenBank/DDBJ databases">
        <title>Ahrensia donghaiensis sp. nov., a novel dimethylsulphoniopropionate-cleavage bacterium isolated from seawater and emended descriptions of the genus Ahrensia and Ahrensia kielensis.</title>
        <authorList>
            <person name="Liu J."/>
        </authorList>
    </citation>
    <scope>NUCLEOTIDE SEQUENCE [LARGE SCALE GENOMIC DNA]</scope>
    <source>
        <strain evidence="2 3">LZD062</strain>
    </source>
</reference>
<feature type="chain" id="PRO_5005847224" evidence="1">
    <location>
        <begin position="25"/>
        <end position="127"/>
    </location>
</feature>
<feature type="signal peptide" evidence="1">
    <location>
        <begin position="1"/>
        <end position="24"/>
    </location>
</feature>
<evidence type="ECO:0000256" key="1">
    <source>
        <dbReference type="SAM" id="SignalP"/>
    </source>
</evidence>
<comment type="caution">
    <text evidence="2">The sequence shown here is derived from an EMBL/GenBank/DDBJ whole genome shotgun (WGS) entry which is preliminary data.</text>
</comment>
<protein>
    <submittedName>
        <fullName evidence="2">Uncharacterized protein</fullName>
    </submittedName>
</protein>
<dbReference type="STRING" id="1514904.SU32_05360"/>
<proteinExistence type="predicted"/>
<sequence>MRKFAVVFSTLILIGVAAPSPSGAWELIGKKNVTDRLDRDIIYKPGPRRFGQIRLCVSRNPVRFYDVDVRFANGGHQDVKIARRINPGHCTRAIDLKGGRRDLRSVKFLYEETSLKLRRATVRLFAR</sequence>
<accession>A0A0N0E811</accession>
<dbReference type="PATRIC" id="fig|1514904.3.peg.3095"/>